<proteinExistence type="inferred from homology"/>
<keyword evidence="10" id="KW-1185">Reference proteome</keyword>
<name>A0A2G8S5X7_9APHY</name>
<dbReference type="PANTHER" id="PTHR11802:SF479">
    <property type="entry name" value="CARBOXYPEPTIDASE"/>
    <property type="match status" value="1"/>
</dbReference>
<keyword evidence="8" id="KW-1133">Transmembrane helix</keyword>
<dbReference type="OrthoDB" id="443318at2759"/>
<keyword evidence="4 6" id="KW-0378">Hydrolase</keyword>
<feature type="chain" id="PRO_5013428386" description="Carboxypeptidase" evidence="6">
    <location>
        <begin position="21"/>
        <end position="664"/>
    </location>
</feature>
<dbReference type="AlphaFoldDB" id="A0A2G8S5X7"/>
<evidence type="ECO:0000256" key="6">
    <source>
        <dbReference type="RuleBase" id="RU361156"/>
    </source>
</evidence>
<dbReference type="PRINTS" id="PR00724">
    <property type="entry name" value="CRBOXYPTASEC"/>
</dbReference>
<reference evidence="9 10" key="1">
    <citation type="journal article" date="2015" name="Sci. Rep.">
        <title>Chromosome-level genome map provides insights into diverse defense mechanisms in the medicinal fungus Ganoderma sinense.</title>
        <authorList>
            <person name="Zhu Y."/>
            <person name="Xu J."/>
            <person name="Sun C."/>
            <person name="Zhou S."/>
            <person name="Xu H."/>
            <person name="Nelson D.R."/>
            <person name="Qian J."/>
            <person name="Song J."/>
            <person name="Luo H."/>
            <person name="Xiang L."/>
            <person name="Li Y."/>
            <person name="Xu Z."/>
            <person name="Ji A."/>
            <person name="Wang L."/>
            <person name="Lu S."/>
            <person name="Hayward A."/>
            <person name="Sun W."/>
            <person name="Li X."/>
            <person name="Schwartz D.C."/>
            <person name="Wang Y."/>
            <person name="Chen S."/>
        </authorList>
    </citation>
    <scope>NUCLEOTIDE SEQUENCE [LARGE SCALE GENOMIC DNA]</scope>
    <source>
        <strain evidence="9 10">ZZ0214-1</strain>
    </source>
</reference>
<feature type="compositionally biased region" description="Basic and acidic residues" evidence="7">
    <location>
        <begin position="342"/>
        <end position="356"/>
    </location>
</feature>
<sequence length="664" mass="72659">MAIPSLLVFFAVFAGGQVYGQKSAPPDSFPHVWPGQPVTPFSIDWQEYFEVKHPLPNLTHISLPRSFAGNIPVDRPGHPNNTLFFWAFERQGMNGTLTAPASDNNTDPWVIWLQGGPGSSSILGLAKENGPIHVLSNRSWVSNPYSWNTLADTIWIDQPVGTGYSTADAEGYVDNEDQTGEDFLNFLKNLVGVFPSLATRPLYLTGESYAGMFIPYIVKHLFAASNPPVNLRKVAIGNGFLGSYATVRHLPVVNILETYPAIIGYDEDVFTYFREQHHLCGFDLNLTYPQTGGTLPTLNLIGGLRPTVLNIQDSDFGRREARSRETSLLKRLVAHASGNDPLAKRSDDDKHREAKRAQWKRSLVGRANGTLDPWYGCYLFDEMWDYALNFTFPWTNGRVDYYDIPDATNPEPPLDPAPFLNLAAVRAALHAPTSKSWTENFTYPFGSTYDLARGNPPHGDPSAAPVTFLSSLLANASARGVPFVLFSGNDDSDIQHRATEVVIQNTTFGGVQGFTQPPATPWFDDARARAGLVHQERNLTYVLFQGAGHEVPQWRPAQALVFLREFVLGDNANGSVLEGGRVVGGEEAALAGAYYPGGAEIFYGSARTQGTWTWPSATRAAWDKFMATATATGSASPTNGVRAKGFSVVNLLAVIVVAVIVMLV</sequence>
<evidence type="ECO:0000256" key="5">
    <source>
        <dbReference type="ARBA" id="ARBA00023180"/>
    </source>
</evidence>
<accession>A0A2G8S5X7</accession>
<evidence type="ECO:0000256" key="1">
    <source>
        <dbReference type="ARBA" id="ARBA00009431"/>
    </source>
</evidence>
<dbReference type="SUPFAM" id="SSF53474">
    <property type="entry name" value="alpha/beta-Hydrolases"/>
    <property type="match status" value="1"/>
</dbReference>
<comment type="caution">
    <text evidence="9">The sequence shown here is derived from an EMBL/GenBank/DDBJ whole genome shotgun (WGS) entry which is preliminary data.</text>
</comment>
<gene>
    <name evidence="9" type="ORF">GSI_09238</name>
</gene>
<feature type="transmembrane region" description="Helical" evidence="8">
    <location>
        <begin position="645"/>
        <end position="663"/>
    </location>
</feature>
<dbReference type="InterPro" id="IPR018202">
    <property type="entry name" value="Ser_caboxypep_ser_AS"/>
</dbReference>
<comment type="similarity">
    <text evidence="1 6">Belongs to the peptidase S10 family.</text>
</comment>
<feature type="signal peptide" evidence="6">
    <location>
        <begin position="1"/>
        <end position="20"/>
    </location>
</feature>
<feature type="region of interest" description="Disordered" evidence="7">
    <location>
        <begin position="339"/>
        <end position="358"/>
    </location>
</feature>
<dbReference type="EC" id="3.4.16.-" evidence="6"/>
<dbReference type="GO" id="GO:0006508">
    <property type="term" value="P:proteolysis"/>
    <property type="evidence" value="ECO:0007669"/>
    <property type="project" value="UniProtKB-KW"/>
</dbReference>
<dbReference type="Gene3D" id="3.40.50.1820">
    <property type="entry name" value="alpha/beta hydrolase"/>
    <property type="match status" value="1"/>
</dbReference>
<dbReference type="PROSITE" id="PS00131">
    <property type="entry name" value="CARBOXYPEPT_SER_SER"/>
    <property type="match status" value="1"/>
</dbReference>
<keyword evidence="8" id="KW-0472">Membrane</keyword>
<evidence type="ECO:0000256" key="8">
    <source>
        <dbReference type="SAM" id="Phobius"/>
    </source>
</evidence>
<dbReference type="InterPro" id="IPR029058">
    <property type="entry name" value="AB_hydrolase_fold"/>
</dbReference>
<evidence type="ECO:0000256" key="2">
    <source>
        <dbReference type="ARBA" id="ARBA00022645"/>
    </source>
</evidence>
<keyword evidence="6" id="KW-0732">Signal</keyword>
<evidence type="ECO:0000313" key="10">
    <source>
        <dbReference type="Proteomes" id="UP000230002"/>
    </source>
</evidence>
<keyword evidence="5" id="KW-0325">Glycoprotein</keyword>
<evidence type="ECO:0000256" key="4">
    <source>
        <dbReference type="ARBA" id="ARBA00022801"/>
    </source>
</evidence>
<dbReference type="GO" id="GO:0004185">
    <property type="term" value="F:serine-type carboxypeptidase activity"/>
    <property type="evidence" value="ECO:0007669"/>
    <property type="project" value="UniProtKB-UniRule"/>
</dbReference>
<keyword evidence="3 6" id="KW-0645">Protease</keyword>
<keyword evidence="2 6" id="KW-0121">Carboxypeptidase</keyword>
<evidence type="ECO:0000256" key="7">
    <source>
        <dbReference type="SAM" id="MobiDB-lite"/>
    </source>
</evidence>
<dbReference type="InterPro" id="IPR001563">
    <property type="entry name" value="Peptidase_S10"/>
</dbReference>
<protein>
    <recommendedName>
        <fullName evidence="6">Carboxypeptidase</fullName>
        <ecNumber evidence="6">3.4.16.-</ecNumber>
    </recommendedName>
</protein>
<dbReference type="Proteomes" id="UP000230002">
    <property type="component" value="Unassembled WGS sequence"/>
</dbReference>
<evidence type="ECO:0000256" key="3">
    <source>
        <dbReference type="ARBA" id="ARBA00022670"/>
    </source>
</evidence>
<keyword evidence="8" id="KW-0812">Transmembrane</keyword>
<dbReference type="STRING" id="1077348.A0A2G8S5X7"/>
<dbReference type="EMBL" id="AYKW01000023">
    <property type="protein sequence ID" value="PIL29189.1"/>
    <property type="molecule type" value="Genomic_DNA"/>
</dbReference>
<organism evidence="9 10">
    <name type="scientific">Ganoderma sinense ZZ0214-1</name>
    <dbReference type="NCBI Taxonomy" id="1077348"/>
    <lineage>
        <taxon>Eukaryota</taxon>
        <taxon>Fungi</taxon>
        <taxon>Dikarya</taxon>
        <taxon>Basidiomycota</taxon>
        <taxon>Agaricomycotina</taxon>
        <taxon>Agaricomycetes</taxon>
        <taxon>Polyporales</taxon>
        <taxon>Polyporaceae</taxon>
        <taxon>Ganoderma</taxon>
    </lineage>
</organism>
<dbReference type="Pfam" id="PF00450">
    <property type="entry name" value="Peptidase_S10"/>
    <property type="match status" value="2"/>
</dbReference>
<dbReference type="PANTHER" id="PTHR11802">
    <property type="entry name" value="SERINE PROTEASE FAMILY S10 SERINE CARBOXYPEPTIDASE"/>
    <property type="match status" value="1"/>
</dbReference>
<evidence type="ECO:0000313" key="9">
    <source>
        <dbReference type="EMBL" id="PIL29189.1"/>
    </source>
</evidence>